<keyword evidence="2" id="KW-1185">Reference proteome</keyword>
<evidence type="ECO:0000313" key="1">
    <source>
        <dbReference type="EMBL" id="KAJ8888036.1"/>
    </source>
</evidence>
<protein>
    <submittedName>
        <fullName evidence="1">Uncharacterized protein</fullName>
    </submittedName>
</protein>
<organism evidence="1 2">
    <name type="scientific">Dryococelus australis</name>
    <dbReference type="NCBI Taxonomy" id="614101"/>
    <lineage>
        <taxon>Eukaryota</taxon>
        <taxon>Metazoa</taxon>
        <taxon>Ecdysozoa</taxon>
        <taxon>Arthropoda</taxon>
        <taxon>Hexapoda</taxon>
        <taxon>Insecta</taxon>
        <taxon>Pterygota</taxon>
        <taxon>Neoptera</taxon>
        <taxon>Polyneoptera</taxon>
        <taxon>Phasmatodea</taxon>
        <taxon>Verophasmatodea</taxon>
        <taxon>Anareolatae</taxon>
        <taxon>Phasmatidae</taxon>
        <taxon>Eurycanthinae</taxon>
        <taxon>Dryococelus</taxon>
    </lineage>
</organism>
<comment type="caution">
    <text evidence="1">The sequence shown here is derived from an EMBL/GenBank/DDBJ whole genome shotgun (WGS) entry which is preliminary data.</text>
</comment>
<proteinExistence type="predicted"/>
<reference evidence="1 2" key="1">
    <citation type="submission" date="2023-02" db="EMBL/GenBank/DDBJ databases">
        <title>LHISI_Scaffold_Assembly.</title>
        <authorList>
            <person name="Stuart O.P."/>
            <person name="Cleave R."/>
            <person name="Magrath M.J.L."/>
            <person name="Mikheyev A.S."/>
        </authorList>
    </citation>
    <scope>NUCLEOTIDE SEQUENCE [LARGE SCALE GENOMIC DNA]</scope>
    <source>
        <strain evidence="1">Daus_M_001</strain>
        <tissue evidence="1">Leg muscle</tissue>
    </source>
</reference>
<sequence>MIESGKLVGQCRVCARIFWELGPSAQRCIWRNFWAMVYDPTNIAAVQGLGIFFMEAYWLRARETLAKGTDNGRLRDDGGLGCWWCEWTRGFHTRRVKATVRGRVLDADRKHVWLLCASTTCSGVTTRHPLALASEHKTSYRPPPATFTTVANGQPLVNDERSCTDSTAEGRIKGTSLVPLAEGHTLGCSVPLPRIRTATMRRHGRDAHFKVTKPGNGPCLSIRTTSKVSTTLNQERRAVTPVRRWRGASTPAVARSGVISIPRKLILFQLRPRIIKPNEASDSSSVVPSLRLQGRVPRQSCHGTSKHTEPHAYAGCTVLPRARGSKQARTATLPGSQKKMIDPLPHCPQPGGSLLLLQPPATTASCYYSLLLLQPPATTASCYYSLLLLQPPATAASCYCSLLLLQPPVTTASCYYSLLLLQPPATTASCYYSLLLLQPPATTASCYYSLLLLHTHAHLQYSECQTSLWSTASPSNYSTQHAAEPIRATVAERLACSSPTMANPGRDAPPPPRIFACGIVLEDAAGRRVFSGISRFPRPIIPALLHIRLDHPHRLLRPRCQEQRKYLHSHVIVYIPPHSEITVKSSETQKCPHDVRVMSRQPCIALASREVRVVSEYQHIAHVFHSYVRNVHLKHCNTCQAAVGCSAPQALAATHVAITREAGGSWHGGGAADTTRQAAACE</sequence>
<gene>
    <name evidence="1" type="ORF">PR048_007521</name>
</gene>
<name>A0ABQ9HVD2_9NEOP</name>
<accession>A0ABQ9HVD2</accession>
<dbReference type="EMBL" id="JARBHB010000003">
    <property type="protein sequence ID" value="KAJ8888036.1"/>
    <property type="molecule type" value="Genomic_DNA"/>
</dbReference>
<evidence type="ECO:0000313" key="2">
    <source>
        <dbReference type="Proteomes" id="UP001159363"/>
    </source>
</evidence>
<dbReference type="Proteomes" id="UP001159363">
    <property type="component" value="Chromosome 3"/>
</dbReference>